<feature type="transmembrane region" description="Helical" evidence="1">
    <location>
        <begin position="61"/>
        <end position="77"/>
    </location>
</feature>
<evidence type="ECO:0000256" key="1">
    <source>
        <dbReference type="SAM" id="Phobius"/>
    </source>
</evidence>
<reference evidence="3 4" key="1">
    <citation type="journal article" date="2018" name="Front. Microbiol.">
        <title>Novel Insights Into Bacterial Dimethylsulfoniopropionate Catabolism in the East China Sea.</title>
        <authorList>
            <person name="Liu J."/>
            <person name="Liu J."/>
            <person name="Zhang S.H."/>
            <person name="Liang J."/>
            <person name="Lin H."/>
            <person name="Song D."/>
            <person name="Yang G.P."/>
            <person name="Todd J.D."/>
            <person name="Zhang X.H."/>
        </authorList>
    </citation>
    <scope>NUCLEOTIDE SEQUENCE [LARGE SCALE GENOMIC DNA]</scope>
    <source>
        <strain evidence="3 4">ZYFD042</strain>
    </source>
</reference>
<keyword evidence="3" id="KW-0378">Hydrolase</keyword>
<organism evidence="3 4">
    <name type="scientific">Microbacterium enclense</name>
    <dbReference type="NCBI Taxonomy" id="993073"/>
    <lineage>
        <taxon>Bacteria</taxon>
        <taxon>Bacillati</taxon>
        <taxon>Actinomycetota</taxon>
        <taxon>Actinomycetes</taxon>
        <taxon>Micrococcales</taxon>
        <taxon>Microbacteriaceae</taxon>
        <taxon>Microbacterium</taxon>
    </lineage>
</organism>
<dbReference type="EMBL" id="RBZY01000118">
    <property type="protein sequence ID" value="RWR13684.1"/>
    <property type="molecule type" value="Genomic_DNA"/>
</dbReference>
<dbReference type="GO" id="GO:0006508">
    <property type="term" value="P:proteolysis"/>
    <property type="evidence" value="ECO:0007669"/>
    <property type="project" value="UniProtKB-KW"/>
</dbReference>
<dbReference type="OrthoDB" id="3693644at2"/>
<evidence type="ECO:0000313" key="3">
    <source>
        <dbReference type="EMBL" id="RWR13684.1"/>
    </source>
</evidence>
<dbReference type="InterPro" id="IPR003675">
    <property type="entry name" value="Rce1/LyrA-like_dom"/>
</dbReference>
<dbReference type="GO" id="GO:0004175">
    <property type="term" value="F:endopeptidase activity"/>
    <property type="evidence" value="ECO:0007669"/>
    <property type="project" value="UniProtKB-ARBA"/>
</dbReference>
<proteinExistence type="predicted"/>
<keyword evidence="3" id="KW-0482">Metalloprotease</keyword>
<name>A0A3S3L4B6_9MICO</name>
<dbReference type="GO" id="GO:0008237">
    <property type="term" value="F:metallopeptidase activity"/>
    <property type="evidence" value="ECO:0007669"/>
    <property type="project" value="UniProtKB-KW"/>
</dbReference>
<evidence type="ECO:0000313" key="4">
    <source>
        <dbReference type="Proteomes" id="UP000285970"/>
    </source>
</evidence>
<keyword evidence="1" id="KW-0812">Transmembrane</keyword>
<keyword evidence="1" id="KW-1133">Transmembrane helix</keyword>
<keyword evidence="1" id="KW-0472">Membrane</keyword>
<comment type="caution">
    <text evidence="3">The sequence shown here is derived from an EMBL/GenBank/DDBJ whole genome shotgun (WGS) entry which is preliminary data.</text>
</comment>
<dbReference type="AlphaFoldDB" id="A0A3S3L4B6"/>
<feature type="domain" description="CAAX prenyl protease 2/Lysostaphin resistance protein A-like" evidence="2">
    <location>
        <begin position="12"/>
        <end position="49"/>
    </location>
</feature>
<keyword evidence="3" id="KW-0645">Protease</keyword>
<evidence type="ECO:0000259" key="2">
    <source>
        <dbReference type="Pfam" id="PF02517"/>
    </source>
</evidence>
<feature type="transmembrane region" description="Helical" evidence="1">
    <location>
        <begin position="12"/>
        <end position="31"/>
    </location>
</feature>
<dbReference type="GO" id="GO:0080120">
    <property type="term" value="P:CAAX-box protein maturation"/>
    <property type="evidence" value="ECO:0007669"/>
    <property type="project" value="UniProtKB-ARBA"/>
</dbReference>
<accession>A0A3S3L4B6</accession>
<gene>
    <name evidence="3" type="ORF">D8Y23_16385</name>
</gene>
<dbReference type="Proteomes" id="UP000285970">
    <property type="component" value="Unassembled WGS sequence"/>
</dbReference>
<protein>
    <submittedName>
        <fullName evidence="3">CPBP family intramembrane metalloprotease</fullName>
    </submittedName>
</protein>
<sequence length="94" mass="10248">MPLLCGRQHRAGWRFVVAFAFLFGIVAALFIDTTGSIWPAIILHAGFDTVWFILTPRSPVLTDLVSIAVCAALAVLLENLRRLASAAATPTRNR</sequence>
<dbReference type="Pfam" id="PF02517">
    <property type="entry name" value="Rce1-like"/>
    <property type="match status" value="1"/>
</dbReference>